<dbReference type="Pfam" id="PF10694">
    <property type="entry name" value="DUF2500"/>
    <property type="match status" value="1"/>
</dbReference>
<evidence type="ECO:0000313" key="2">
    <source>
        <dbReference type="EMBL" id="XCI29927.1"/>
    </source>
</evidence>
<reference evidence="2" key="1">
    <citation type="journal article" date="2018" name="Antonie Van Leeuwenhoek">
        <title>Proteinivorax hydrogeniformans sp. nov., an anaerobic, haloalkaliphilic bacterium fermenting proteinaceous compounds with high hydrogen production.</title>
        <authorList>
            <person name="Boltyanskaya Y."/>
            <person name="Detkova E."/>
            <person name="Pimenov N."/>
            <person name="Kevbrin V."/>
        </authorList>
    </citation>
    <scope>NUCLEOTIDE SEQUENCE</scope>
    <source>
        <strain evidence="2">Z-710</strain>
    </source>
</reference>
<evidence type="ECO:0000256" key="1">
    <source>
        <dbReference type="SAM" id="Phobius"/>
    </source>
</evidence>
<feature type="transmembrane region" description="Helical" evidence="1">
    <location>
        <begin position="12"/>
        <end position="34"/>
    </location>
</feature>
<keyword evidence="1" id="KW-1133">Transmembrane helix</keyword>
<sequence length="128" mass="14507">MPNQPGEFHGGFLFQVLPTLVTIIFAIVIITIVVRLVKGGRQWIADNNSPVLNEKVKVVTKRTNVSRYGGGTHSRRGRNVTTYFVTFEFEGGERKEFKVKDEEYGKLVEGDEGYLTFQGSRYQGFDRA</sequence>
<protein>
    <submittedName>
        <fullName evidence="2">DUF2500 domain-containing protein</fullName>
    </submittedName>
</protein>
<dbReference type="InterPro" id="IPR019635">
    <property type="entry name" value="DUF2500"/>
</dbReference>
<organism evidence="2">
    <name type="scientific">Proteinivorax hydrogeniformans</name>
    <dbReference type="NCBI Taxonomy" id="1826727"/>
    <lineage>
        <taxon>Bacteria</taxon>
        <taxon>Bacillati</taxon>
        <taxon>Bacillota</taxon>
        <taxon>Clostridia</taxon>
        <taxon>Eubacteriales</taxon>
        <taxon>Proteinivoracaceae</taxon>
        <taxon>Proteinivorax</taxon>
    </lineage>
</organism>
<dbReference type="AlphaFoldDB" id="A0AAU8HX48"/>
<keyword evidence="1" id="KW-0472">Membrane</keyword>
<dbReference type="Gene3D" id="2.40.50.660">
    <property type="match status" value="1"/>
</dbReference>
<reference evidence="2" key="2">
    <citation type="submission" date="2024-06" db="EMBL/GenBank/DDBJ databases">
        <authorList>
            <person name="Petrova K.O."/>
            <person name="Toshchakov S.V."/>
            <person name="Boltjanskaja Y.V."/>
            <person name="Kevbrin V.V."/>
        </authorList>
    </citation>
    <scope>NUCLEOTIDE SEQUENCE</scope>
    <source>
        <strain evidence="2">Z-710</strain>
    </source>
</reference>
<name>A0AAU8HX48_9FIRM</name>
<gene>
    <name evidence="2" type="ORF">PRVXH_001279</name>
</gene>
<dbReference type="RefSeq" id="WP_353894474.1">
    <property type="nucleotide sequence ID" value="NZ_CP159485.1"/>
</dbReference>
<keyword evidence="1" id="KW-0812">Transmembrane</keyword>
<proteinExistence type="predicted"/>
<accession>A0AAU8HX48</accession>
<dbReference type="EMBL" id="CP159485">
    <property type="protein sequence ID" value="XCI29927.1"/>
    <property type="molecule type" value="Genomic_DNA"/>
</dbReference>